<dbReference type="SUPFAM" id="SSF53822">
    <property type="entry name" value="Periplasmic binding protein-like I"/>
    <property type="match status" value="1"/>
</dbReference>
<keyword evidence="5" id="KW-1185">Reference proteome</keyword>
<keyword evidence="2" id="KW-0732">Signal</keyword>
<name>A0A7Y9YCR8_9ACTN</name>
<dbReference type="AlphaFoldDB" id="A0A7Y9YCR8"/>
<dbReference type="PANTHER" id="PTHR30483:SF38">
    <property type="entry name" value="BLR7848 PROTEIN"/>
    <property type="match status" value="1"/>
</dbReference>
<organism evidence="4 5">
    <name type="scientific">Nocardioides marinus</name>
    <dbReference type="NCBI Taxonomy" id="374514"/>
    <lineage>
        <taxon>Bacteria</taxon>
        <taxon>Bacillati</taxon>
        <taxon>Actinomycetota</taxon>
        <taxon>Actinomycetes</taxon>
        <taxon>Propionibacteriales</taxon>
        <taxon>Nocardioidaceae</taxon>
        <taxon>Nocardioides</taxon>
    </lineage>
</organism>
<dbReference type="InterPro" id="IPR028081">
    <property type="entry name" value="Leu-bd"/>
</dbReference>
<accession>A0A7Y9YCR8</accession>
<reference evidence="4 5" key="1">
    <citation type="submission" date="2020-07" db="EMBL/GenBank/DDBJ databases">
        <title>Sequencing the genomes of 1000 actinobacteria strains.</title>
        <authorList>
            <person name="Klenk H.-P."/>
        </authorList>
    </citation>
    <scope>NUCLEOTIDE SEQUENCE [LARGE SCALE GENOMIC DNA]</scope>
    <source>
        <strain evidence="4 5">DSM 18248</strain>
    </source>
</reference>
<dbReference type="InterPro" id="IPR028082">
    <property type="entry name" value="Peripla_BP_I"/>
</dbReference>
<dbReference type="Gene3D" id="3.40.50.2300">
    <property type="match status" value="2"/>
</dbReference>
<dbReference type="InterPro" id="IPR051010">
    <property type="entry name" value="BCAA_transport"/>
</dbReference>
<evidence type="ECO:0000313" key="5">
    <source>
        <dbReference type="Proteomes" id="UP000537326"/>
    </source>
</evidence>
<dbReference type="RefSeq" id="WP_179530765.1">
    <property type="nucleotide sequence ID" value="NZ_BAAAPP010000018.1"/>
</dbReference>
<evidence type="ECO:0000259" key="3">
    <source>
        <dbReference type="Pfam" id="PF13458"/>
    </source>
</evidence>
<evidence type="ECO:0000313" key="4">
    <source>
        <dbReference type="EMBL" id="NYI09840.1"/>
    </source>
</evidence>
<evidence type="ECO:0000256" key="1">
    <source>
        <dbReference type="ARBA" id="ARBA00010062"/>
    </source>
</evidence>
<evidence type="ECO:0000256" key="2">
    <source>
        <dbReference type="ARBA" id="ARBA00022729"/>
    </source>
</evidence>
<dbReference type="PROSITE" id="PS51257">
    <property type="entry name" value="PROKAR_LIPOPROTEIN"/>
    <property type="match status" value="1"/>
</dbReference>
<dbReference type="Proteomes" id="UP000537326">
    <property type="component" value="Unassembled WGS sequence"/>
</dbReference>
<proteinExistence type="inferred from homology"/>
<comment type="caution">
    <text evidence="4">The sequence shown here is derived from an EMBL/GenBank/DDBJ whole genome shotgun (WGS) entry which is preliminary data.</text>
</comment>
<sequence>MKLRKTGVLLAALALTATGCRGGDPESDGAISAPGVTEEACPDAVNEDNGCIYLGTISDLTQGPFAPLGVPITEAQKAFWERVNEDGGIGGYDIDVTEYVRDNLYNPETHAQVYSEIEPDVLALAQTLGSPTTLAILEQMKGADVIAAPASWTSLWGFEDNILESGSSYCVDAMNGVDYYVEQDDITSVMAVGFPGDYGGDAAAGAEMAAEANGIDFTSIETAPGQEAQSGAISAIVRQKPDLVILGTGPTETAVIVGQAAAQGYQGQFLGSSPTWNPALLASPAGPALEALFNHVGPWGSFGTDTPGHQAMRDALGEVDQPNDGYTSGWAWSYPMKAALEQWLEGDYEGTRAGLLQAVEDLETVDFEGMLPEEAGDRTSENDLFLQSLISSVDPDAPAGLAVEQDFFTGPSAEAAEIDGACFEG</sequence>
<comment type="similarity">
    <text evidence="1">Belongs to the leucine-binding protein family.</text>
</comment>
<protein>
    <submittedName>
        <fullName evidence="4">ABC-type branched-subunit amino acid transport system substrate-binding protein</fullName>
    </submittedName>
</protein>
<dbReference type="PANTHER" id="PTHR30483">
    <property type="entry name" value="LEUCINE-SPECIFIC-BINDING PROTEIN"/>
    <property type="match status" value="1"/>
</dbReference>
<gene>
    <name evidence="4" type="ORF">BKA05_001355</name>
</gene>
<dbReference type="EMBL" id="JACBZI010000001">
    <property type="protein sequence ID" value="NYI09840.1"/>
    <property type="molecule type" value="Genomic_DNA"/>
</dbReference>
<dbReference type="Pfam" id="PF13458">
    <property type="entry name" value="Peripla_BP_6"/>
    <property type="match status" value="1"/>
</dbReference>
<feature type="domain" description="Leucine-binding protein" evidence="3">
    <location>
        <begin position="52"/>
        <end position="370"/>
    </location>
</feature>